<sequence>MTMLREAMKSISFDEFIGTKFEKYFSLREMNKKNIWSLYGEPGDRAFYVLDGRLKTFSYFSDDREFNWEFEEGAWMALETVISDMEYDFDIEAITDALVLEVPLKKILEEHPDLEFYKKVMSIMSDFIIFHATKASLMINYSGEELFMKYMALNDYSIEGKSIWEIAFSLNLKLRTFQRVLKKLTDLGIIQKEGKRIFVKDMTKYEKHLRELEISEEV</sequence>
<dbReference type="Pfam" id="PF00027">
    <property type="entry name" value="cNMP_binding"/>
    <property type="match status" value="1"/>
</dbReference>
<evidence type="ECO:0000313" key="2">
    <source>
        <dbReference type="EMBL" id="GLI55529.1"/>
    </source>
</evidence>
<dbReference type="Gene3D" id="2.60.120.10">
    <property type="entry name" value="Jelly Rolls"/>
    <property type="match status" value="1"/>
</dbReference>
<protein>
    <recommendedName>
        <fullName evidence="1">Cyclic nucleotide-binding domain-containing protein</fullName>
    </recommendedName>
</protein>
<dbReference type="SUPFAM" id="SSF46785">
    <property type="entry name" value="Winged helix' DNA-binding domain"/>
    <property type="match status" value="1"/>
</dbReference>
<evidence type="ECO:0000313" key="3">
    <source>
        <dbReference type="Proteomes" id="UP001144471"/>
    </source>
</evidence>
<name>A0A9W6GKH3_9FUSO</name>
<dbReference type="CDD" id="cd00038">
    <property type="entry name" value="CAP_ED"/>
    <property type="match status" value="1"/>
</dbReference>
<dbReference type="Proteomes" id="UP001144471">
    <property type="component" value="Unassembled WGS sequence"/>
</dbReference>
<dbReference type="RefSeq" id="WP_281834062.1">
    <property type="nucleotide sequence ID" value="NZ_BSDY01000004.1"/>
</dbReference>
<dbReference type="EMBL" id="BSDY01000004">
    <property type="protein sequence ID" value="GLI55529.1"/>
    <property type="molecule type" value="Genomic_DNA"/>
</dbReference>
<gene>
    <name evidence="2" type="ORF">PM10SUCC1_10430</name>
</gene>
<dbReference type="InterPro" id="IPR014710">
    <property type="entry name" value="RmlC-like_jellyroll"/>
</dbReference>
<dbReference type="SUPFAM" id="SSF51206">
    <property type="entry name" value="cAMP-binding domain-like"/>
    <property type="match status" value="1"/>
</dbReference>
<comment type="caution">
    <text evidence="2">The sequence shown here is derived from an EMBL/GenBank/DDBJ whole genome shotgun (WGS) entry which is preliminary data.</text>
</comment>
<dbReference type="InterPro" id="IPR000595">
    <property type="entry name" value="cNMP-bd_dom"/>
</dbReference>
<dbReference type="InterPro" id="IPR018490">
    <property type="entry name" value="cNMP-bd_dom_sf"/>
</dbReference>
<evidence type="ECO:0000259" key="1">
    <source>
        <dbReference type="Pfam" id="PF00027"/>
    </source>
</evidence>
<organism evidence="2 3">
    <name type="scientific">Propionigenium maris DSM 9537</name>
    <dbReference type="NCBI Taxonomy" id="1123000"/>
    <lineage>
        <taxon>Bacteria</taxon>
        <taxon>Fusobacteriati</taxon>
        <taxon>Fusobacteriota</taxon>
        <taxon>Fusobacteriia</taxon>
        <taxon>Fusobacteriales</taxon>
        <taxon>Fusobacteriaceae</taxon>
        <taxon>Propionigenium</taxon>
    </lineage>
</organism>
<dbReference type="AlphaFoldDB" id="A0A9W6GKH3"/>
<keyword evidence="3" id="KW-1185">Reference proteome</keyword>
<dbReference type="Gene3D" id="1.10.10.10">
    <property type="entry name" value="Winged helix-like DNA-binding domain superfamily/Winged helix DNA-binding domain"/>
    <property type="match status" value="1"/>
</dbReference>
<dbReference type="InterPro" id="IPR036388">
    <property type="entry name" value="WH-like_DNA-bd_sf"/>
</dbReference>
<feature type="domain" description="Cyclic nucleotide-binding" evidence="1">
    <location>
        <begin position="40"/>
        <end position="109"/>
    </location>
</feature>
<accession>A0A9W6GKH3</accession>
<reference evidence="2" key="1">
    <citation type="submission" date="2022-12" db="EMBL/GenBank/DDBJ databases">
        <title>Reference genome sequencing for broad-spectrum identification of bacterial and archaeal isolates by mass spectrometry.</title>
        <authorList>
            <person name="Sekiguchi Y."/>
            <person name="Tourlousse D.M."/>
        </authorList>
    </citation>
    <scope>NUCLEOTIDE SEQUENCE</scope>
    <source>
        <strain evidence="2">10succ1</strain>
    </source>
</reference>
<dbReference type="InterPro" id="IPR036390">
    <property type="entry name" value="WH_DNA-bd_sf"/>
</dbReference>
<proteinExistence type="predicted"/>